<dbReference type="UniPathway" id="UPA00098">
    <property type="reaction ID" value="UER00361"/>
</dbReference>
<dbReference type="STRING" id="1460663.A0A177CAW1"/>
<protein>
    <recommendedName>
        <fullName evidence="5">Pyrroline-5-carboxylate reductase</fullName>
        <ecNumber evidence="5">1.5.1.2</ecNumber>
    </recommendedName>
</protein>
<dbReference type="InterPro" id="IPR028939">
    <property type="entry name" value="P5C_Rdtase_cat_N"/>
</dbReference>
<keyword evidence="5" id="KW-0641">Proline biosynthesis</keyword>
<dbReference type="InterPro" id="IPR036291">
    <property type="entry name" value="NAD(P)-bd_dom_sf"/>
</dbReference>
<name>A0A177CAW1_9PLEO</name>
<dbReference type="OrthoDB" id="10263291at2759"/>
<evidence type="ECO:0000259" key="7">
    <source>
        <dbReference type="Pfam" id="PF14748"/>
    </source>
</evidence>
<sequence>MAAAQDSKGLTLTVLGSGTMGIAIMGGVMASLAAAKTQAALSDKPAAKDTPNLANFVACDAWAPAEEKVKAALGHYNFPLTTLTNNNLEGIQKGDVILLSCKPHIFKDILGEDGVRDALRGKVLVSILAGVTQEQIEGFLYPDGPPQDACRVVRVMPNTASFVRESMSVIQTSTPPLRPEQHKLVEFIFSSIGRVVTLPPALMDISTALCGSGPAFFALVLEAAADAGVAMGLPRAEAQIMAAQTMRGTTGLVLEGGEHPAILRDKVSTPGGCTIGGLLALEEGGVRGAFSRAVREATCVASQLGQGVKNVNGTRR</sequence>
<dbReference type="FunCoup" id="A0A177CAW1">
    <property type="interactions" value="440"/>
</dbReference>
<dbReference type="SUPFAM" id="SSF48179">
    <property type="entry name" value="6-phosphogluconate dehydrogenase C-terminal domain-like"/>
    <property type="match status" value="1"/>
</dbReference>
<dbReference type="PANTHER" id="PTHR11645">
    <property type="entry name" value="PYRROLINE-5-CARBOXYLATE REDUCTASE"/>
    <property type="match status" value="1"/>
</dbReference>
<feature type="domain" description="Pyrroline-5-carboxylate reductase dimerisation" evidence="7">
    <location>
        <begin position="201"/>
        <end position="303"/>
    </location>
</feature>
<dbReference type="PROSITE" id="PS00521">
    <property type="entry name" value="P5CR"/>
    <property type="match status" value="1"/>
</dbReference>
<dbReference type="NCBIfam" id="TIGR00112">
    <property type="entry name" value="proC"/>
    <property type="match status" value="1"/>
</dbReference>
<keyword evidence="3 5" id="KW-0560">Oxidoreductase</keyword>
<dbReference type="Gene3D" id="1.10.3730.10">
    <property type="entry name" value="ProC C-terminal domain-like"/>
    <property type="match status" value="1"/>
</dbReference>
<dbReference type="EMBL" id="KV441553">
    <property type="protein sequence ID" value="OAG04311.1"/>
    <property type="molecule type" value="Genomic_DNA"/>
</dbReference>
<evidence type="ECO:0000256" key="4">
    <source>
        <dbReference type="PIRSR" id="PIRSR000193-1"/>
    </source>
</evidence>
<dbReference type="InterPro" id="IPR008927">
    <property type="entry name" value="6-PGluconate_DH-like_C_sf"/>
</dbReference>
<dbReference type="HAMAP" id="MF_01925">
    <property type="entry name" value="P5C_reductase"/>
    <property type="match status" value="1"/>
</dbReference>
<keyword evidence="5" id="KW-0028">Amino-acid biosynthesis</keyword>
<organism evidence="8 9">
    <name type="scientific">Paraphaeosphaeria sporulosa</name>
    <dbReference type="NCBI Taxonomy" id="1460663"/>
    <lineage>
        <taxon>Eukaryota</taxon>
        <taxon>Fungi</taxon>
        <taxon>Dikarya</taxon>
        <taxon>Ascomycota</taxon>
        <taxon>Pezizomycotina</taxon>
        <taxon>Dothideomycetes</taxon>
        <taxon>Pleosporomycetidae</taxon>
        <taxon>Pleosporales</taxon>
        <taxon>Massarineae</taxon>
        <taxon>Didymosphaeriaceae</taxon>
        <taxon>Paraphaeosphaeria</taxon>
    </lineage>
</organism>
<dbReference type="Pfam" id="PF14748">
    <property type="entry name" value="P5CR_dimer"/>
    <property type="match status" value="1"/>
</dbReference>
<dbReference type="RefSeq" id="XP_018034676.1">
    <property type="nucleotide sequence ID" value="XM_018175585.1"/>
</dbReference>
<comment type="similarity">
    <text evidence="1 5">Belongs to the pyrroline-5-carboxylate reductase family.</text>
</comment>
<evidence type="ECO:0000256" key="5">
    <source>
        <dbReference type="RuleBase" id="RU003903"/>
    </source>
</evidence>
<dbReference type="InterPro" id="IPR029036">
    <property type="entry name" value="P5CR_dimer"/>
</dbReference>
<proteinExistence type="inferred from homology"/>
<dbReference type="Pfam" id="PF03807">
    <property type="entry name" value="F420_oxidored"/>
    <property type="match status" value="1"/>
</dbReference>
<dbReference type="GeneID" id="28759071"/>
<feature type="domain" description="Pyrroline-5-carboxylate reductase catalytic N-terminal" evidence="6">
    <location>
        <begin position="13"/>
        <end position="130"/>
    </location>
</feature>
<dbReference type="SUPFAM" id="SSF51735">
    <property type="entry name" value="NAD(P)-binding Rossmann-fold domains"/>
    <property type="match status" value="1"/>
</dbReference>
<accession>A0A177CAW1</accession>
<feature type="binding site" evidence="4">
    <location>
        <begin position="15"/>
        <end position="20"/>
    </location>
    <ligand>
        <name>NADP(+)</name>
        <dbReference type="ChEBI" id="CHEBI:58349"/>
    </ligand>
</feature>
<evidence type="ECO:0000313" key="9">
    <source>
        <dbReference type="Proteomes" id="UP000077069"/>
    </source>
</evidence>
<evidence type="ECO:0000259" key="6">
    <source>
        <dbReference type="Pfam" id="PF03807"/>
    </source>
</evidence>
<dbReference type="Gene3D" id="3.40.50.720">
    <property type="entry name" value="NAD(P)-binding Rossmann-like Domain"/>
    <property type="match status" value="1"/>
</dbReference>
<reference evidence="8 9" key="1">
    <citation type="submission" date="2016-05" db="EMBL/GenBank/DDBJ databases">
        <title>Comparative analysis of secretome profiles of manganese(II)-oxidizing ascomycete fungi.</title>
        <authorList>
            <consortium name="DOE Joint Genome Institute"/>
            <person name="Zeiner C.A."/>
            <person name="Purvine S.O."/>
            <person name="Zink E.M."/>
            <person name="Wu S."/>
            <person name="Pasa-Tolic L."/>
            <person name="Chaput D.L."/>
            <person name="Haridas S."/>
            <person name="Grigoriev I.V."/>
            <person name="Santelli C.M."/>
            <person name="Hansel C.M."/>
        </authorList>
    </citation>
    <scope>NUCLEOTIDE SEQUENCE [LARGE SCALE GENOMIC DNA]</scope>
    <source>
        <strain evidence="8 9">AP3s5-JAC2a</strain>
    </source>
</reference>
<keyword evidence="2 4" id="KW-0521">NADP</keyword>
<dbReference type="InParanoid" id="A0A177CAW1"/>
<dbReference type="AlphaFoldDB" id="A0A177CAW1"/>
<evidence type="ECO:0000256" key="3">
    <source>
        <dbReference type="ARBA" id="ARBA00023002"/>
    </source>
</evidence>
<dbReference type="InterPro" id="IPR053790">
    <property type="entry name" value="P5CR-like_CS"/>
</dbReference>
<dbReference type="FunFam" id="1.10.3730.10:FF:000001">
    <property type="entry name" value="Pyrroline-5-carboxylate reductase"/>
    <property type="match status" value="1"/>
</dbReference>
<dbReference type="PIRSF" id="PIRSF000193">
    <property type="entry name" value="Pyrrol-5-carb_rd"/>
    <property type="match status" value="1"/>
</dbReference>
<evidence type="ECO:0000256" key="1">
    <source>
        <dbReference type="ARBA" id="ARBA00005525"/>
    </source>
</evidence>
<dbReference type="GO" id="GO:0055129">
    <property type="term" value="P:L-proline biosynthetic process"/>
    <property type="evidence" value="ECO:0007669"/>
    <property type="project" value="UniProtKB-UniPathway"/>
</dbReference>
<dbReference type="GO" id="GO:0004735">
    <property type="term" value="F:pyrroline-5-carboxylate reductase activity"/>
    <property type="evidence" value="ECO:0007669"/>
    <property type="project" value="UniProtKB-EC"/>
</dbReference>
<comment type="catalytic activity">
    <reaction evidence="5">
        <text>L-proline + NADP(+) = (S)-1-pyrroline-5-carboxylate + NADPH + 2 H(+)</text>
        <dbReference type="Rhea" id="RHEA:14109"/>
        <dbReference type="ChEBI" id="CHEBI:15378"/>
        <dbReference type="ChEBI" id="CHEBI:17388"/>
        <dbReference type="ChEBI" id="CHEBI:57783"/>
        <dbReference type="ChEBI" id="CHEBI:58349"/>
        <dbReference type="ChEBI" id="CHEBI:60039"/>
        <dbReference type="EC" id="1.5.1.2"/>
    </reaction>
</comment>
<gene>
    <name evidence="8" type="ORF">CC84DRAFT_1120650</name>
</gene>
<dbReference type="PANTHER" id="PTHR11645:SF0">
    <property type="entry name" value="PYRROLINE-5-CARBOXYLATE REDUCTASE 3"/>
    <property type="match status" value="1"/>
</dbReference>
<dbReference type="Proteomes" id="UP000077069">
    <property type="component" value="Unassembled WGS sequence"/>
</dbReference>
<evidence type="ECO:0000256" key="2">
    <source>
        <dbReference type="ARBA" id="ARBA00022857"/>
    </source>
</evidence>
<feature type="binding site" evidence="4">
    <location>
        <position position="87"/>
    </location>
    <ligand>
        <name>NADPH</name>
        <dbReference type="ChEBI" id="CHEBI:57783"/>
    </ligand>
</feature>
<evidence type="ECO:0000313" key="8">
    <source>
        <dbReference type="EMBL" id="OAG04311.1"/>
    </source>
</evidence>
<comment type="pathway">
    <text evidence="5">Amino-acid biosynthesis; L-proline biosynthesis; L-proline from L-glutamate 5-semialdehyde: step 1/1.</text>
</comment>
<dbReference type="InterPro" id="IPR000304">
    <property type="entry name" value="Pyrroline-COOH_reductase"/>
</dbReference>
<keyword evidence="9" id="KW-1185">Reference proteome</keyword>
<dbReference type="EC" id="1.5.1.2" evidence="5"/>